<evidence type="ECO:0000313" key="1">
    <source>
        <dbReference type="EMBL" id="EHG22454.1"/>
    </source>
</evidence>
<evidence type="ECO:0000313" key="2">
    <source>
        <dbReference type="Proteomes" id="UP000015993"/>
    </source>
</evidence>
<dbReference type="EMBL" id="ACZK01000024">
    <property type="protein sequence ID" value="EHG22454.1"/>
    <property type="molecule type" value="Genomic_DNA"/>
</dbReference>
<dbReference type="AlphaFoldDB" id="G5GD13"/>
<proteinExistence type="predicted"/>
<protein>
    <submittedName>
        <fullName evidence="1">Uncharacterized protein</fullName>
    </submittedName>
</protein>
<dbReference type="STRING" id="679199.HMPREF9332_01464"/>
<comment type="caution">
    <text evidence="1">The sequence shown here is derived from an EMBL/GenBank/DDBJ whole genome shotgun (WGS) entry which is preliminary data.</text>
</comment>
<gene>
    <name evidence="1" type="ORF">HMPREF9332_01464</name>
</gene>
<keyword evidence="2" id="KW-1185">Reference proteome</keyword>
<dbReference type="HOGENOM" id="CLU_083598_1_0_10"/>
<name>G5GD13_9BACT</name>
<organism evidence="1 2">
    <name type="scientific">Alloprevotella rava F0323</name>
    <dbReference type="NCBI Taxonomy" id="679199"/>
    <lineage>
        <taxon>Bacteria</taxon>
        <taxon>Pseudomonadati</taxon>
        <taxon>Bacteroidota</taxon>
        <taxon>Bacteroidia</taxon>
        <taxon>Bacteroidales</taxon>
        <taxon>Prevotellaceae</taxon>
        <taxon>Alloprevotella</taxon>
    </lineage>
</organism>
<dbReference type="Proteomes" id="UP000015993">
    <property type="component" value="Unassembled WGS sequence"/>
</dbReference>
<sequence>MEKGKECELNCLPSRYMQRFIYYLQRIGVWCRRVRQRRGYNIHSPFAFQLVKGVIYQRGCYYAYEELHQTRKGQALPERDDRLLFRLANDNQPRTALFVGPDTLDEQRYVAAACQKCTCHCATTSEEALQQAHQMGHIDFLFLNTSDPIAPLLDALLPYAGSRALFITYGIHRSRSTLQAWREWRKTESVRVTFDLYWLGLAYFEARLNKQDYTINY</sequence>
<accession>G5GD13</accession>
<reference evidence="1 2" key="1">
    <citation type="submission" date="2011-08" db="EMBL/GenBank/DDBJ databases">
        <title>The Genome Sequence of Prevotella sp. oral taxon 302 str. F0323.</title>
        <authorList>
            <consortium name="The Broad Institute Genome Sequencing Platform"/>
            <person name="Earl A."/>
            <person name="Ward D."/>
            <person name="Feldgarden M."/>
            <person name="Gevers D."/>
            <person name="Izard J."/>
            <person name="Blanton J.M."/>
            <person name="Baranova O.V."/>
            <person name="Tanner A.C."/>
            <person name="Dewhirst F.E."/>
            <person name="Young S.K."/>
            <person name="Zeng Q."/>
            <person name="Gargeya S."/>
            <person name="Fitzgerald M."/>
            <person name="Haas B."/>
            <person name="Abouelleil A."/>
            <person name="Alvarado L."/>
            <person name="Arachchi H.M."/>
            <person name="Berlin A."/>
            <person name="Brown A."/>
            <person name="Chapman S.B."/>
            <person name="Chen Z."/>
            <person name="Dunbar C."/>
            <person name="Freedman E."/>
            <person name="Gearin G."/>
            <person name="Gellesch M."/>
            <person name="Goldberg J."/>
            <person name="Griggs A."/>
            <person name="Gujja S."/>
            <person name="Heiman D."/>
            <person name="Howarth C."/>
            <person name="Larson L."/>
            <person name="Lui A."/>
            <person name="MacDonald P.J.P."/>
            <person name="Montmayeur A."/>
            <person name="Murphy C."/>
            <person name="Neiman D."/>
            <person name="Pearson M."/>
            <person name="Priest M."/>
            <person name="Roberts A."/>
            <person name="Saif S."/>
            <person name="Shea T."/>
            <person name="Shenoy N."/>
            <person name="Sisk P."/>
            <person name="Stolte C."/>
            <person name="Sykes S."/>
            <person name="Wortman J."/>
            <person name="Nusbaum C."/>
            <person name="Birren B."/>
        </authorList>
    </citation>
    <scope>NUCLEOTIDE SEQUENCE [LARGE SCALE GENOMIC DNA]</scope>
    <source>
        <strain evidence="1 2">F0323</strain>
    </source>
</reference>
<dbReference type="eggNOG" id="COG4122">
    <property type="taxonomic scope" value="Bacteria"/>
</dbReference>